<feature type="transmembrane region" description="Helical" evidence="2">
    <location>
        <begin position="201"/>
        <end position="218"/>
    </location>
</feature>
<dbReference type="EMBL" id="LJIG01022558">
    <property type="protein sequence ID" value="KRT79935.1"/>
    <property type="molecule type" value="Genomic_DNA"/>
</dbReference>
<dbReference type="AlphaFoldDB" id="A0A0T6AXP6"/>
<evidence type="ECO:0000313" key="4">
    <source>
        <dbReference type="EMBL" id="KRT79935.1"/>
    </source>
</evidence>
<dbReference type="InterPro" id="IPR056191">
    <property type="entry name" value="NOMO_12th"/>
</dbReference>
<accession>A0A0T6AXP6</accession>
<evidence type="ECO:0000256" key="2">
    <source>
        <dbReference type="SAM" id="Phobius"/>
    </source>
</evidence>
<feature type="domain" description="NOMO C-terminal transthyretin-like" evidence="3">
    <location>
        <begin position="86"/>
        <end position="186"/>
    </location>
</feature>
<dbReference type="InterPro" id="IPR051417">
    <property type="entry name" value="SDr/BOS_complex"/>
</dbReference>
<gene>
    <name evidence="4" type="ORF">AMK59_6756</name>
</gene>
<sequence>EPEEKIIVVASGVGNCSQYSEESSSESNGQFRIRGLLPYCTYDLEVKGSLDEKEHFERAAPAVVRLEHVIEDVEELKLVIFKPPQNTDVLLKIYTANPDHYRSLKVKVSRESAPSGLVHMTKIDTSNYKITPDNNPGILVQLPTISLDNKLYSVQLESTLSQYNKLKPPIEYFSANSSFKYVKLEFLMKATTTDQHIKQTSIWTLVFIFCGVIWIYNIEKILILFKQNFLKINVEPFINLKAKTPEKDFAADNNDIDQIVQSINATKRKVKP</sequence>
<protein>
    <recommendedName>
        <fullName evidence="3">NOMO C-terminal transthyretin-like domain-containing protein</fullName>
    </recommendedName>
</protein>
<dbReference type="PANTHER" id="PTHR23303">
    <property type="entry name" value="CARBOXYPEPTIDASE REGULATORY REGION-CONTAINING"/>
    <property type="match status" value="1"/>
</dbReference>
<evidence type="ECO:0000259" key="3">
    <source>
        <dbReference type="Pfam" id="PF23192"/>
    </source>
</evidence>
<name>A0A0T6AXP6_9SCAR</name>
<dbReference type="OrthoDB" id="10263633at2759"/>
<organism evidence="4 5">
    <name type="scientific">Oryctes borbonicus</name>
    <dbReference type="NCBI Taxonomy" id="1629725"/>
    <lineage>
        <taxon>Eukaryota</taxon>
        <taxon>Metazoa</taxon>
        <taxon>Ecdysozoa</taxon>
        <taxon>Arthropoda</taxon>
        <taxon>Hexapoda</taxon>
        <taxon>Insecta</taxon>
        <taxon>Pterygota</taxon>
        <taxon>Neoptera</taxon>
        <taxon>Endopterygota</taxon>
        <taxon>Coleoptera</taxon>
        <taxon>Polyphaga</taxon>
        <taxon>Scarabaeiformia</taxon>
        <taxon>Scarabaeidae</taxon>
        <taxon>Dynastinae</taxon>
        <taxon>Oryctes</taxon>
    </lineage>
</organism>
<feature type="non-terminal residue" evidence="4">
    <location>
        <position position="272"/>
    </location>
</feature>
<feature type="non-terminal residue" evidence="4">
    <location>
        <position position="1"/>
    </location>
</feature>
<dbReference type="GO" id="GO:0005789">
    <property type="term" value="C:endoplasmic reticulum membrane"/>
    <property type="evidence" value="ECO:0007669"/>
    <property type="project" value="TreeGrafter"/>
</dbReference>
<dbReference type="Pfam" id="PF23192">
    <property type="entry name" value="NOMO_12th"/>
    <property type="match status" value="1"/>
</dbReference>
<reference evidence="4 5" key="1">
    <citation type="submission" date="2015-09" db="EMBL/GenBank/DDBJ databases">
        <title>Draft genome of the scarab beetle Oryctes borbonicus.</title>
        <authorList>
            <person name="Meyer J.M."/>
            <person name="Markov G.V."/>
            <person name="Baskaran P."/>
            <person name="Herrmann M."/>
            <person name="Sommer R.J."/>
            <person name="Roedelsperger C."/>
        </authorList>
    </citation>
    <scope>NUCLEOTIDE SEQUENCE [LARGE SCALE GENOMIC DNA]</scope>
    <source>
        <strain evidence="4">OB123</strain>
        <tissue evidence="4">Whole animal</tissue>
    </source>
</reference>
<comment type="caution">
    <text evidence="4">The sequence shown here is derived from an EMBL/GenBank/DDBJ whole genome shotgun (WGS) entry which is preliminary data.</text>
</comment>
<keyword evidence="2" id="KW-0472">Membrane</keyword>
<keyword evidence="2" id="KW-1133">Transmembrane helix</keyword>
<dbReference type="Proteomes" id="UP000051574">
    <property type="component" value="Unassembled WGS sequence"/>
</dbReference>
<evidence type="ECO:0000256" key="1">
    <source>
        <dbReference type="ARBA" id="ARBA00022729"/>
    </source>
</evidence>
<keyword evidence="5" id="KW-1185">Reference proteome</keyword>
<keyword evidence="2" id="KW-0812">Transmembrane</keyword>
<evidence type="ECO:0000313" key="5">
    <source>
        <dbReference type="Proteomes" id="UP000051574"/>
    </source>
</evidence>
<keyword evidence="1" id="KW-0732">Signal</keyword>
<dbReference type="PANTHER" id="PTHR23303:SF14">
    <property type="entry name" value="BOS COMPLEX SUBUNIT NOMO1-RELATED"/>
    <property type="match status" value="1"/>
</dbReference>
<proteinExistence type="predicted"/>